<evidence type="ECO:0000313" key="3">
    <source>
        <dbReference type="Proteomes" id="UP000657075"/>
    </source>
</evidence>
<reference evidence="4" key="3">
    <citation type="submission" date="2022-09" db="EMBL/GenBank/DDBJ databases">
        <title>Complete genome sequence of Vulcanisaeta souniana.</title>
        <authorList>
            <person name="Kato S."/>
            <person name="Itoh T."/>
            <person name="Ohkuma M."/>
        </authorList>
    </citation>
    <scope>NUCLEOTIDE SEQUENCE [LARGE SCALE GENOMIC DNA]</scope>
    <source>
        <strain evidence="4">JCM 11219</strain>
    </source>
</reference>
<keyword evidence="4" id="KW-1185">Reference proteome</keyword>
<proteinExistence type="predicted"/>
<dbReference type="Proteomes" id="UP000657075">
    <property type="component" value="Unassembled WGS sequence"/>
</dbReference>
<dbReference type="Proteomes" id="UP001060771">
    <property type="component" value="Chromosome"/>
</dbReference>
<protein>
    <submittedName>
        <fullName evidence="2">Uncharacterized protein</fullName>
    </submittedName>
</protein>
<evidence type="ECO:0000313" key="1">
    <source>
        <dbReference type="EMBL" id="BDR93336.1"/>
    </source>
</evidence>
<reference evidence="1" key="4">
    <citation type="journal article" date="2023" name="Microbiol. Resour. Announc.">
        <title>Complete Genome Sequence of Vulcanisaeta souniana Strain IC-059, a Hyperthermophilic Archaeon Isolated from Hot Spring Water in Japan.</title>
        <authorList>
            <person name="Kato S."/>
            <person name="Itoh T."/>
            <person name="Wu L."/>
            <person name="Ma J."/>
            <person name="Ohkuma M."/>
        </authorList>
    </citation>
    <scope>NUCLEOTIDE SEQUENCE</scope>
    <source>
        <strain evidence="1">JCM 11219</strain>
    </source>
</reference>
<name>A0A830E149_9CREN</name>
<accession>A0A830E149</accession>
<dbReference type="RefSeq" id="WP_054843641.1">
    <property type="nucleotide sequence ID" value="NZ_AP026830.1"/>
</dbReference>
<dbReference type="AlphaFoldDB" id="A0A830E149"/>
<reference evidence="2" key="1">
    <citation type="journal article" date="2014" name="Int. J. Syst. Evol. Microbiol.">
        <title>Complete genome sequence of Corynebacterium casei LMG S-19264T (=DSM 44701T), isolated from a smear-ripened cheese.</title>
        <authorList>
            <consortium name="US DOE Joint Genome Institute (JGI-PGF)"/>
            <person name="Walter F."/>
            <person name="Albersmeier A."/>
            <person name="Kalinowski J."/>
            <person name="Ruckert C."/>
        </authorList>
    </citation>
    <scope>NUCLEOTIDE SEQUENCE</scope>
    <source>
        <strain evidence="2">JCM 11219</strain>
    </source>
</reference>
<evidence type="ECO:0000313" key="2">
    <source>
        <dbReference type="EMBL" id="GGI76333.1"/>
    </source>
</evidence>
<dbReference type="GeneID" id="76207969"/>
<dbReference type="EMBL" id="BMNM01000004">
    <property type="protein sequence ID" value="GGI76333.1"/>
    <property type="molecule type" value="Genomic_DNA"/>
</dbReference>
<dbReference type="OrthoDB" id="383067at2157"/>
<dbReference type="EMBL" id="AP026830">
    <property type="protein sequence ID" value="BDR93336.1"/>
    <property type="molecule type" value="Genomic_DNA"/>
</dbReference>
<sequence length="81" mass="9028">MPYAINVLLPKPSEYGDNLIVTDSIEWDLKDVFGLTVAKADQYVQYETDCVSSIYWATGWINVGGIPGYTFYNEITIGGQV</sequence>
<gene>
    <name evidence="2" type="ORF">GCM10007112_11430</name>
    <name evidence="1" type="ORF">Vsou_24290</name>
</gene>
<evidence type="ECO:0000313" key="4">
    <source>
        <dbReference type="Proteomes" id="UP001060771"/>
    </source>
</evidence>
<reference evidence="2" key="2">
    <citation type="submission" date="2020-09" db="EMBL/GenBank/DDBJ databases">
        <authorList>
            <person name="Sun Q."/>
            <person name="Ohkuma M."/>
        </authorList>
    </citation>
    <scope>NUCLEOTIDE SEQUENCE</scope>
    <source>
        <strain evidence="2">JCM 11219</strain>
    </source>
</reference>
<organism evidence="2 3">
    <name type="scientific">Vulcanisaeta souniana JCM 11219</name>
    <dbReference type="NCBI Taxonomy" id="1293586"/>
    <lineage>
        <taxon>Archaea</taxon>
        <taxon>Thermoproteota</taxon>
        <taxon>Thermoprotei</taxon>
        <taxon>Thermoproteales</taxon>
        <taxon>Thermoproteaceae</taxon>
        <taxon>Vulcanisaeta</taxon>
    </lineage>
</organism>